<dbReference type="AlphaFoldDB" id="A0A256L9R7"/>
<evidence type="ECO:0000313" key="3">
    <source>
        <dbReference type="EMBL" id="OYR89873.1"/>
    </source>
</evidence>
<dbReference type="Pfam" id="PF12961">
    <property type="entry name" value="DUF3850"/>
    <property type="match status" value="1"/>
</dbReference>
<reference evidence="4 5" key="3">
    <citation type="submission" date="2017-09" db="EMBL/GenBank/DDBJ databases">
        <title>Tripartite evolution among Lactobacillus johnsonii, Lactobacillus taiwanensis, Lactobacillus reuteri and their rodent host.</title>
        <authorList>
            <person name="Wang T."/>
            <person name="Knowles S."/>
            <person name="Cheng C."/>
        </authorList>
    </citation>
    <scope>NUCLEOTIDE SEQUENCE [LARGE SCALE GENOMIC DNA]</scope>
    <source>
        <strain evidence="3 4">609q</strain>
        <strain evidence="2 5">609u</strain>
    </source>
</reference>
<evidence type="ECO:0000313" key="4">
    <source>
        <dbReference type="Proteomes" id="UP000215828"/>
    </source>
</evidence>
<dbReference type="SUPFAM" id="SSF88697">
    <property type="entry name" value="PUA domain-like"/>
    <property type="match status" value="1"/>
</dbReference>
<comment type="caution">
    <text evidence="3">The sequence shown here is derived from an EMBL/GenBank/DDBJ whole genome shotgun (WGS) entry which is preliminary data.</text>
</comment>
<organism evidence="3 4">
    <name type="scientific">Lactobacillus taiwanensis</name>
    <dbReference type="NCBI Taxonomy" id="508451"/>
    <lineage>
        <taxon>Bacteria</taxon>
        <taxon>Bacillati</taxon>
        <taxon>Bacillota</taxon>
        <taxon>Bacilli</taxon>
        <taxon>Lactobacillales</taxon>
        <taxon>Lactobacillaceae</taxon>
        <taxon>Lactobacillus</taxon>
    </lineage>
</organism>
<sequence length="91" mass="10970">MVIHRLKILPEYFEAQKNRVKTFEIRKNDRNFKVGDRLMLYEINSKTKQKTGRVLEVQVTYITDYAQKEDYVVMATRLKIFKDPVHVTVYE</sequence>
<dbReference type="Proteomes" id="UP000215828">
    <property type="component" value="Unassembled WGS sequence"/>
</dbReference>
<evidence type="ECO:0000313" key="5">
    <source>
        <dbReference type="Proteomes" id="UP000216316"/>
    </source>
</evidence>
<dbReference type="RefSeq" id="WP_053107579.1">
    <property type="nucleotide sequence ID" value="NZ_NGNV01000063.1"/>
</dbReference>
<dbReference type="Gene3D" id="2.30.130.30">
    <property type="entry name" value="Hypothetical protein"/>
    <property type="match status" value="1"/>
</dbReference>
<keyword evidence="5" id="KW-1185">Reference proteome</keyword>
<dbReference type="InterPro" id="IPR015947">
    <property type="entry name" value="PUA-like_sf"/>
</dbReference>
<reference evidence="2" key="2">
    <citation type="submission" date="2017-05" db="EMBL/GenBank/DDBJ databases">
        <authorList>
            <person name="Lin X.B."/>
            <person name="Stothard P."/>
            <person name="Tasseva G."/>
            <person name="Walter J."/>
        </authorList>
    </citation>
    <scope>NUCLEOTIDE SEQUENCE</scope>
    <source>
        <strain evidence="2">609u</strain>
    </source>
</reference>
<feature type="domain" description="DUF3850" evidence="1">
    <location>
        <begin position="3"/>
        <end position="74"/>
    </location>
</feature>
<dbReference type="InterPro" id="IPR039440">
    <property type="entry name" value="DUF3850"/>
</dbReference>
<dbReference type="Proteomes" id="UP000216316">
    <property type="component" value="Unassembled WGS sequence"/>
</dbReference>
<dbReference type="EMBL" id="NGNV01000063">
    <property type="protein sequence ID" value="OYR86890.1"/>
    <property type="molecule type" value="Genomic_DNA"/>
</dbReference>
<evidence type="ECO:0000259" key="1">
    <source>
        <dbReference type="Pfam" id="PF12961"/>
    </source>
</evidence>
<name>A0A256L9R7_9LACO</name>
<accession>A0A256L9R7</accession>
<protein>
    <recommendedName>
        <fullName evidence="1">DUF3850 domain-containing protein</fullName>
    </recommendedName>
</protein>
<reference evidence="3 4" key="1">
    <citation type="submission" date="2017-04" db="EMBL/GenBank/DDBJ databases">
        <authorList>
            <person name="Afonso C.L."/>
            <person name="Miller P.J."/>
            <person name="Scott M.A."/>
            <person name="Spackman E."/>
            <person name="Goraichik I."/>
            <person name="Dimitrov K.M."/>
            <person name="Suarez D.L."/>
            <person name="Swayne D.E."/>
        </authorList>
    </citation>
    <scope>NUCLEOTIDE SEQUENCE [LARGE SCALE GENOMIC DNA]</scope>
    <source>
        <strain evidence="3 4">609q</strain>
    </source>
</reference>
<proteinExistence type="predicted"/>
<gene>
    <name evidence="2" type="ORF">CBF53_10595</name>
    <name evidence="3" type="ORF">CBF70_10895</name>
</gene>
<dbReference type="EMBL" id="NGNX01000063">
    <property type="protein sequence ID" value="OYR89873.1"/>
    <property type="molecule type" value="Genomic_DNA"/>
</dbReference>
<evidence type="ECO:0000313" key="2">
    <source>
        <dbReference type="EMBL" id="OYR86890.1"/>
    </source>
</evidence>